<gene>
    <name evidence="3" type="ORF">CHR53_26240</name>
</gene>
<dbReference type="InterPro" id="IPR020904">
    <property type="entry name" value="Sc_DH/Rdtase_CS"/>
</dbReference>
<dbReference type="EMBL" id="CP022572">
    <property type="protein sequence ID" value="AZU65154.1"/>
    <property type="molecule type" value="Genomic_DNA"/>
</dbReference>
<protein>
    <submittedName>
        <fullName evidence="3">Short-chain dehydrogenase</fullName>
    </submittedName>
</protein>
<comment type="similarity">
    <text evidence="1">Belongs to the short-chain dehydrogenases/reductases (SDR) family.</text>
</comment>
<dbReference type="PANTHER" id="PTHR43477">
    <property type="entry name" value="DIHYDROANTICAPSIN 7-DEHYDROGENASE"/>
    <property type="match status" value="1"/>
</dbReference>
<dbReference type="FunFam" id="3.40.50.720:FF:000084">
    <property type="entry name" value="Short-chain dehydrogenase reductase"/>
    <property type="match status" value="1"/>
</dbReference>
<dbReference type="PRINTS" id="PR00081">
    <property type="entry name" value="GDHRDH"/>
</dbReference>
<dbReference type="KEGG" id="nmk:CHR53_26240"/>
<dbReference type="InterPro" id="IPR036291">
    <property type="entry name" value="NAD(P)-bd_dom_sf"/>
</dbReference>
<dbReference type="PROSITE" id="PS00061">
    <property type="entry name" value="ADH_SHORT"/>
    <property type="match status" value="1"/>
</dbReference>
<keyword evidence="4" id="KW-1185">Reference proteome</keyword>
<organism evidence="3 4">
    <name type="scientific">Neobacillus mesonae</name>
    <dbReference type="NCBI Taxonomy" id="1193713"/>
    <lineage>
        <taxon>Bacteria</taxon>
        <taxon>Bacillati</taxon>
        <taxon>Bacillota</taxon>
        <taxon>Bacilli</taxon>
        <taxon>Bacillales</taxon>
        <taxon>Bacillaceae</taxon>
        <taxon>Neobacillus</taxon>
    </lineage>
</organism>
<accession>A0A3Q9QWY6</accession>
<dbReference type="SUPFAM" id="SSF51735">
    <property type="entry name" value="NAD(P)-binding Rossmann-fold domains"/>
    <property type="match status" value="1"/>
</dbReference>
<evidence type="ECO:0000256" key="1">
    <source>
        <dbReference type="ARBA" id="ARBA00006484"/>
    </source>
</evidence>
<dbReference type="GO" id="GO:0016491">
    <property type="term" value="F:oxidoreductase activity"/>
    <property type="evidence" value="ECO:0007669"/>
    <property type="project" value="UniProtKB-KW"/>
</dbReference>
<evidence type="ECO:0000256" key="2">
    <source>
        <dbReference type="ARBA" id="ARBA00023002"/>
    </source>
</evidence>
<dbReference type="NCBIfam" id="NF005559">
    <property type="entry name" value="PRK07231.1"/>
    <property type="match status" value="1"/>
</dbReference>
<dbReference type="Pfam" id="PF13561">
    <property type="entry name" value="adh_short_C2"/>
    <property type="match status" value="1"/>
</dbReference>
<dbReference type="InterPro" id="IPR051122">
    <property type="entry name" value="SDR_DHRS6-like"/>
</dbReference>
<dbReference type="RefSeq" id="WP_127490111.1">
    <property type="nucleotide sequence ID" value="NZ_CP022572.1"/>
</dbReference>
<evidence type="ECO:0000313" key="4">
    <source>
        <dbReference type="Proteomes" id="UP000282892"/>
    </source>
</evidence>
<dbReference type="AlphaFoldDB" id="A0A3Q9QWY6"/>
<dbReference type="Proteomes" id="UP000282892">
    <property type="component" value="Chromosome"/>
</dbReference>
<name>A0A3Q9QWY6_9BACI</name>
<dbReference type="PRINTS" id="PR00080">
    <property type="entry name" value="SDRFAMILY"/>
</dbReference>
<sequence length="250" mass="26659">MGRLEGKIAIITGAASGQGASEAEIFAKEGAKVVAVDIQLNPLQEVVSRIKDSGGDAIALKLDVASEEDWQKVIETAVVAYGRIDILVNNAGIVISNNIENCNLDEWNKIQGINSTGVYLGMKYAISEMIKSGGGSIINISSIDSMVGGSSSVAYAASKGAVRSISRQTAIDYAKNNIRINTVFPGYISTPMNEKLFSNLEKREEILKQTVLPFLGEPEDIAYGVLYLASDEARFVTGTELVIDGGYTAK</sequence>
<evidence type="ECO:0000313" key="3">
    <source>
        <dbReference type="EMBL" id="AZU65154.1"/>
    </source>
</evidence>
<keyword evidence="2" id="KW-0560">Oxidoreductase</keyword>
<proteinExistence type="inferred from homology"/>
<dbReference type="Gene3D" id="3.40.50.720">
    <property type="entry name" value="NAD(P)-binding Rossmann-like Domain"/>
    <property type="match status" value="1"/>
</dbReference>
<dbReference type="GO" id="GO:0008206">
    <property type="term" value="P:bile acid metabolic process"/>
    <property type="evidence" value="ECO:0007669"/>
    <property type="project" value="UniProtKB-ARBA"/>
</dbReference>
<dbReference type="PANTHER" id="PTHR43477:SF1">
    <property type="entry name" value="DIHYDROANTICAPSIN 7-DEHYDROGENASE"/>
    <property type="match status" value="1"/>
</dbReference>
<dbReference type="OrthoDB" id="286404at2"/>
<dbReference type="InterPro" id="IPR002347">
    <property type="entry name" value="SDR_fam"/>
</dbReference>
<reference evidence="3 4" key="1">
    <citation type="submission" date="2017-07" db="EMBL/GenBank/DDBJ databases">
        <title>The complete genome sequence of Bacillus mesonae strain H20-5, an efficient strain improving plant abiotic stress resistance.</title>
        <authorList>
            <person name="Kim S.Y."/>
            <person name="Song H."/>
            <person name="Sang M.K."/>
            <person name="Weon H.-Y."/>
            <person name="Song J."/>
        </authorList>
    </citation>
    <scope>NUCLEOTIDE SEQUENCE [LARGE SCALE GENOMIC DNA]</scope>
    <source>
        <strain evidence="3 4">H20-5</strain>
    </source>
</reference>